<evidence type="ECO:0000313" key="5">
    <source>
        <dbReference type="Proteomes" id="UP000694421"/>
    </source>
</evidence>
<feature type="compositionally biased region" description="Pro residues" evidence="2">
    <location>
        <begin position="195"/>
        <end position="211"/>
    </location>
</feature>
<keyword evidence="5" id="KW-1185">Reference proteome</keyword>
<dbReference type="Gene3D" id="2.30.29.30">
    <property type="entry name" value="Pleckstrin-homology domain (PH domain)/Phosphotyrosine-binding domain (PTB)"/>
    <property type="match status" value="1"/>
</dbReference>
<dbReference type="Pfam" id="PF00169">
    <property type="entry name" value="PH"/>
    <property type="match status" value="1"/>
</dbReference>
<dbReference type="PROSITE" id="PS50003">
    <property type="entry name" value="PH_DOMAIN"/>
    <property type="match status" value="1"/>
</dbReference>
<organism evidence="4 5">
    <name type="scientific">Salvator merianae</name>
    <name type="common">Argentine black and white tegu</name>
    <name type="synonym">Tupinambis merianae</name>
    <dbReference type="NCBI Taxonomy" id="96440"/>
    <lineage>
        <taxon>Eukaryota</taxon>
        <taxon>Metazoa</taxon>
        <taxon>Chordata</taxon>
        <taxon>Craniata</taxon>
        <taxon>Vertebrata</taxon>
        <taxon>Euteleostomi</taxon>
        <taxon>Lepidosauria</taxon>
        <taxon>Squamata</taxon>
        <taxon>Bifurcata</taxon>
        <taxon>Unidentata</taxon>
        <taxon>Episquamata</taxon>
        <taxon>Laterata</taxon>
        <taxon>Teiioidea</taxon>
        <taxon>Teiidae</taxon>
        <taxon>Salvator</taxon>
    </lineage>
</organism>
<keyword evidence="1" id="KW-0175">Coiled coil</keyword>
<reference evidence="4" key="1">
    <citation type="submission" date="2025-08" db="UniProtKB">
        <authorList>
            <consortium name="Ensembl"/>
        </authorList>
    </citation>
    <scope>IDENTIFICATION</scope>
</reference>
<evidence type="ECO:0000256" key="2">
    <source>
        <dbReference type="SAM" id="MobiDB-lite"/>
    </source>
</evidence>
<dbReference type="InterPro" id="IPR011993">
    <property type="entry name" value="PH-like_dom_sf"/>
</dbReference>
<feature type="region of interest" description="Disordered" evidence="2">
    <location>
        <begin position="543"/>
        <end position="565"/>
    </location>
</feature>
<protein>
    <submittedName>
        <fullName evidence="4">Pleckstrin homology domain containing O2</fullName>
    </submittedName>
</protein>
<proteinExistence type="predicted"/>
<dbReference type="AlphaFoldDB" id="A0A8D0KNZ1"/>
<dbReference type="Ensembl" id="ENSSMRT00000033786.1">
    <property type="protein sequence ID" value="ENSSMRP00000028951.1"/>
    <property type="gene ID" value="ENSSMRG00000022285.1"/>
</dbReference>
<evidence type="ECO:0000256" key="1">
    <source>
        <dbReference type="SAM" id="Coils"/>
    </source>
</evidence>
<feature type="compositionally biased region" description="Low complexity" evidence="2">
    <location>
        <begin position="178"/>
        <end position="187"/>
    </location>
</feature>
<dbReference type="GeneTree" id="ENSGT00530000063760"/>
<dbReference type="OMA" id="LGHWKDR"/>
<dbReference type="PANTHER" id="PTHR15871:SF2">
    <property type="entry name" value="PLECKSTRIN HOMOLOGY DOMAIN-CONTAINING FAMILY O MEMBER 2"/>
    <property type="match status" value="1"/>
</dbReference>
<evidence type="ECO:0000259" key="3">
    <source>
        <dbReference type="PROSITE" id="PS50003"/>
    </source>
</evidence>
<feature type="compositionally biased region" description="Polar residues" evidence="2">
    <location>
        <begin position="358"/>
        <end position="371"/>
    </location>
</feature>
<feature type="domain" description="PH" evidence="3">
    <location>
        <begin position="18"/>
        <end position="119"/>
    </location>
</feature>
<feature type="compositionally biased region" description="Acidic residues" evidence="2">
    <location>
        <begin position="248"/>
        <end position="275"/>
    </location>
</feature>
<dbReference type="GO" id="GO:0071888">
    <property type="term" value="P:macrophage apoptotic process"/>
    <property type="evidence" value="ECO:0007669"/>
    <property type="project" value="TreeGrafter"/>
</dbReference>
<dbReference type="SUPFAM" id="SSF50729">
    <property type="entry name" value="PH domain-like"/>
    <property type="match status" value="1"/>
</dbReference>
<dbReference type="CDD" id="cd13317">
    <property type="entry name" value="PH_PLEKHO1_PLEKHO2"/>
    <property type="match status" value="1"/>
</dbReference>
<dbReference type="InterPro" id="IPR001849">
    <property type="entry name" value="PH_domain"/>
</dbReference>
<name>A0A8D0KNZ1_SALMN</name>
<dbReference type="Proteomes" id="UP000694421">
    <property type="component" value="Unplaced"/>
</dbReference>
<feature type="compositionally biased region" description="Basic and acidic residues" evidence="2">
    <location>
        <begin position="374"/>
        <end position="384"/>
    </location>
</feature>
<feature type="coiled-coil region" evidence="1">
    <location>
        <begin position="475"/>
        <end position="541"/>
    </location>
</feature>
<accession>A0A8D0KNZ1</accession>
<evidence type="ECO:0000313" key="4">
    <source>
        <dbReference type="Ensembl" id="ENSSMRP00000028951.1"/>
    </source>
</evidence>
<dbReference type="InterPro" id="IPR043448">
    <property type="entry name" value="PKHO1/2"/>
</dbReference>
<dbReference type="SMART" id="SM00233">
    <property type="entry name" value="PH"/>
    <property type="match status" value="1"/>
</dbReference>
<sequence length="565" mass="62893">MEDGVKEESPEKPKCPTTAEKAGWIKKSAGGLLSLWKDRYIQLCKTHLLVFEDEDEQKCVETVELEKYDRCQDLRALLKRKNRFILIRARGQKVQDIKFQASTVEEKESWMKALNEGINRGKNKIFDEVKIDESISLQHVTRQRPKPTQTRRPPTRIHLKEVADTVSDGILRLDLDVPDSSPPDTTVGISDAANIPPPKEAPKPPMPPMKPPSIDSAPEDLEVKKPPVPPAKPIKESALLSDNMDTVKEEEDKEEEDKEEEEKEDKDDANTGDEGEEHKVVLVEEGTVEADRNTPKAPLPPPKILSNKVKVTWDGPLSEDEDVDPFPLADRNEEDSPEVAKEMLKPPTPPPKILSEQLKANMNSNQSSSELDTSDGRCQPDDLRPPVNGVDGDGMPEQDGQELLFLPKPKEASFELGINKENFGVPSKNKVPLLDPRETTRATKPRCASIGDLLSGPTDKSLLRPDLQQGAAVHVNEMEKKVACEQERTETLLQKVLQGRFEQAQEGNGPPINAETLLTEAAKQLQQATQVLQEVRELEELKKESAGLQKGGSKGLVTLYRRSAP</sequence>
<feature type="region of interest" description="Disordered" evidence="2">
    <location>
        <begin position="173"/>
        <end position="400"/>
    </location>
</feature>
<feature type="region of interest" description="Disordered" evidence="2">
    <location>
        <begin position="422"/>
        <end position="463"/>
    </location>
</feature>
<dbReference type="PANTHER" id="PTHR15871">
    <property type="entry name" value="PH DOMAIN-CONTAINING PROTEIN"/>
    <property type="match status" value="1"/>
</dbReference>
<reference evidence="4" key="2">
    <citation type="submission" date="2025-09" db="UniProtKB">
        <authorList>
            <consortium name="Ensembl"/>
        </authorList>
    </citation>
    <scope>IDENTIFICATION</scope>
</reference>